<keyword evidence="2" id="KW-1185">Reference proteome</keyword>
<dbReference type="Gene3D" id="3.40.50.10320">
    <property type="entry name" value="LmbE-like"/>
    <property type="match status" value="1"/>
</dbReference>
<dbReference type="Pfam" id="PF02585">
    <property type="entry name" value="PIG-L"/>
    <property type="match status" value="1"/>
</dbReference>
<accession>A0A3R9NX30</accession>
<organism evidence="1 2">
    <name type="scientific">Edaphobacter aggregans</name>
    <dbReference type="NCBI Taxonomy" id="570835"/>
    <lineage>
        <taxon>Bacteria</taxon>
        <taxon>Pseudomonadati</taxon>
        <taxon>Acidobacteriota</taxon>
        <taxon>Terriglobia</taxon>
        <taxon>Terriglobales</taxon>
        <taxon>Acidobacteriaceae</taxon>
        <taxon>Edaphobacter</taxon>
    </lineage>
</organism>
<gene>
    <name evidence="1" type="ORF">EDE15_1187</name>
</gene>
<dbReference type="PANTHER" id="PTHR12993:SF11">
    <property type="entry name" value="N-ACETYLGLUCOSAMINYL-PHOSPHATIDYLINOSITOL DE-N-ACETYLASE"/>
    <property type="match status" value="1"/>
</dbReference>
<reference evidence="1 2" key="1">
    <citation type="submission" date="2018-12" db="EMBL/GenBank/DDBJ databases">
        <title>Sequencing of bacterial isolates from soil warming experiment in Harvard Forest, Massachusetts, USA.</title>
        <authorList>
            <person name="Deangelis K."/>
        </authorList>
    </citation>
    <scope>NUCLEOTIDE SEQUENCE [LARGE SCALE GENOMIC DNA]</scope>
    <source>
        <strain evidence="1 2">EB153</strain>
    </source>
</reference>
<sequence>MGLKLMCVVAHPDDECFAFGGALALAADRGVETYVVCLTDGQAAKNRGVAASAAELGQMRRAEFAASCKVLGVTHHKLLNYQDGKLEFLEFSQAAAGLVERMRQFRPNVVLTFGGDGGLNVHVDHMMVSSLTTAAFHWCGLARRFPELGAVHQPDRLFYQTSNFFLPRPVVPKPMPWTVTLDVQSVLERKKEAFRQHVSQAPLMEQTKGLFERYGAEEFYALVASAEARAAWQMTDLFEGLKA</sequence>
<evidence type="ECO:0000313" key="1">
    <source>
        <dbReference type="EMBL" id="RSL15690.1"/>
    </source>
</evidence>
<dbReference type="InterPro" id="IPR003737">
    <property type="entry name" value="GlcNAc_PI_deacetylase-related"/>
</dbReference>
<evidence type="ECO:0000313" key="2">
    <source>
        <dbReference type="Proteomes" id="UP000269669"/>
    </source>
</evidence>
<protein>
    <submittedName>
        <fullName evidence="1">LmbE family N-acetylglucosaminyl deacetylase</fullName>
    </submittedName>
</protein>
<dbReference type="Proteomes" id="UP000269669">
    <property type="component" value="Unassembled WGS sequence"/>
</dbReference>
<proteinExistence type="predicted"/>
<dbReference type="InterPro" id="IPR024078">
    <property type="entry name" value="LmbE-like_dom_sf"/>
</dbReference>
<dbReference type="EMBL" id="RSDW01000001">
    <property type="protein sequence ID" value="RSL15690.1"/>
    <property type="molecule type" value="Genomic_DNA"/>
</dbReference>
<dbReference type="OrthoDB" id="9815144at2"/>
<dbReference type="RefSeq" id="WP_125484407.1">
    <property type="nucleotide sequence ID" value="NZ_RSDW01000001.1"/>
</dbReference>
<name>A0A3R9NX30_9BACT</name>
<dbReference type="PANTHER" id="PTHR12993">
    <property type="entry name" value="N-ACETYLGLUCOSAMINYL-PHOSPHATIDYLINOSITOL DE-N-ACETYLASE-RELATED"/>
    <property type="match status" value="1"/>
</dbReference>
<dbReference type="SUPFAM" id="SSF102588">
    <property type="entry name" value="LmbE-like"/>
    <property type="match status" value="1"/>
</dbReference>
<dbReference type="GO" id="GO:0016811">
    <property type="term" value="F:hydrolase activity, acting on carbon-nitrogen (but not peptide) bonds, in linear amides"/>
    <property type="evidence" value="ECO:0007669"/>
    <property type="project" value="TreeGrafter"/>
</dbReference>
<dbReference type="AlphaFoldDB" id="A0A3R9NX30"/>
<comment type="caution">
    <text evidence="1">The sequence shown here is derived from an EMBL/GenBank/DDBJ whole genome shotgun (WGS) entry which is preliminary data.</text>
</comment>